<dbReference type="VEuPathDB" id="TriTrypDB:ADEAN_000325000"/>
<keyword evidence="2" id="KW-1185">Reference proteome</keyword>
<protein>
    <submittedName>
        <fullName evidence="1">Uncharacterized protein</fullName>
    </submittedName>
</protein>
<dbReference type="AlphaFoldDB" id="A0A7G2CCI3"/>
<dbReference type="EMBL" id="LR877149">
    <property type="protein sequence ID" value="CAD2215792.1"/>
    <property type="molecule type" value="Genomic_DNA"/>
</dbReference>
<proteinExistence type="predicted"/>
<sequence>MKSPFSLHSSPGAHHRRSGENVLVDLLFQDIAFAATDFTNDLKEIRLSVRLSKDVTTEEPAAAPFSPLCIKFRWSRITFASPF</sequence>
<accession>A0A7G2CCI3</accession>
<organism evidence="1 2">
    <name type="scientific">Angomonas deanei</name>
    <dbReference type="NCBI Taxonomy" id="59799"/>
    <lineage>
        <taxon>Eukaryota</taxon>
        <taxon>Discoba</taxon>
        <taxon>Euglenozoa</taxon>
        <taxon>Kinetoplastea</taxon>
        <taxon>Metakinetoplastina</taxon>
        <taxon>Trypanosomatida</taxon>
        <taxon>Trypanosomatidae</taxon>
        <taxon>Strigomonadinae</taxon>
        <taxon>Angomonas</taxon>
    </lineage>
</organism>
<evidence type="ECO:0000313" key="1">
    <source>
        <dbReference type="EMBL" id="CAD2215792.1"/>
    </source>
</evidence>
<reference evidence="1 2" key="1">
    <citation type="submission" date="2020-08" db="EMBL/GenBank/DDBJ databases">
        <authorList>
            <person name="Newling K."/>
            <person name="Davey J."/>
            <person name="Forrester S."/>
        </authorList>
    </citation>
    <scope>NUCLEOTIDE SEQUENCE [LARGE SCALE GENOMIC DNA]</scope>
    <source>
        <strain evidence="2">Crithidia deanei Carvalho (ATCC PRA-265)</strain>
    </source>
</reference>
<evidence type="ECO:0000313" key="2">
    <source>
        <dbReference type="Proteomes" id="UP000515908"/>
    </source>
</evidence>
<gene>
    <name evidence="1" type="ORF">ADEAN_000325000</name>
</gene>
<dbReference type="Proteomes" id="UP000515908">
    <property type="component" value="Chromosome 05"/>
</dbReference>
<name>A0A7G2CCI3_9TRYP</name>